<keyword evidence="2" id="KW-1185">Reference proteome</keyword>
<proteinExistence type="predicted"/>
<gene>
    <name evidence="1" type="ORF">GJ697_22340</name>
</gene>
<evidence type="ECO:0000313" key="2">
    <source>
        <dbReference type="Proteomes" id="UP000481037"/>
    </source>
</evidence>
<comment type="caution">
    <text evidence="1">The sequence shown here is derived from an EMBL/GenBank/DDBJ whole genome shotgun (WGS) entry which is preliminary data.</text>
</comment>
<dbReference type="RefSeq" id="WP_154357117.1">
    <property type="nucleotide sequence ID" value="NZ_WKJM01000022.1"/>
</dbReference>
<organism evidence="1 2">
    <name type="scientific">Duganella alba</name>
    <dbReference type="NCBI Taxonomy" id="2666081"/>
    <lineage>
        <taxon>Bacteria</taxon>
        <taxon>Pseudomonadati</taxon>
        <taxon>Pseudomonadota</taxon>
        <taxon>Betaproteobacteria</taxon>
        <taxon>Burkholderiales</taxon>
        <taxon>Oxalobacteraceae</taxon>
        <taxon>Telluria group</taxon>
        <taxon>Duganella</taxon>
    </lineage>
</organism>
<evidence type="ECO:0000313" key="1">
    <source>
        <dbReference type="EMBL" id="MRX10575.1"/>
    </source>
</evidence>
<sequence length="81" mass="9287">MSTKQTFRPDYQSSEVVEAGIERADRLGPESAAEYLSHRGVLESVIKRVVSEPEHRRNPGRLRSRDERLIEEGSRCLKFTS</sequence>
<accession>A0A6L5QLP2</accession>
<dbReference type="Proteomes" id="UP000481037">
    <property type="component" value="Unassembled WGS sequence"/>
</dbReference>
<dbReference type="EMBL" id="WKJM01000022">
    <property type="protein sequence ID" value="MRX10575.1"/>
    <property type="molecule type" value="Genomic_DNA"/>
</dbReference>
<name>A0A6L5QLP2_9BURK</name>
<reference evidence="1 2" key="1">
    <citation type="submission" date="2019-11" db="EMBL/GenBank/DDBJ databases">
        <title>Novel species isolated from a subtropical stream in China.</title>
        <authorList>
            <person name="Lu H."/>
        </authorList>
    </citation>
    <scope>NUCLEOTIDE SEQUENCE [LARGE SCALE GENOMIC DNA]</scope>
    <source>
        <strain evidence="1 2">FT25W</strain>
    </source>
</reference>
<dbReference type="AlphaFoldDB" id="A0A6L5QLP2"/>
<protein>
    <submittedName>
        <fullName evidence="1">Uncharacterized protein</fullName>
    </submittedName>
</protein>